<keyword evidence="3 9" id="KW-0812">Transmembrane</keyword>
<accession>A0AAX6QXU9</accession>
<evidence type="ECO:0000256" key="4">
    <source>
        <dbReference type="ARBA" id="ARBA00022989"/>
    </source>
</evidence>
<dbReference type="Pfam" id="PF12537">
    <property type="entry name" value="GPHR_N"/>
    <property type="match status" value="1"/>
</dbReference>
<evidence type="ECO:0000313" key="12">
    <source>
        <dbReference type="Proteomes" id="UP000694906"/>
    </source>
</evidence>
<dbReference type="PANTHER" id="PTHR15948:SF0">
    <property type="entry name" value="GOLGI PH REGULATOR A-RELATED"/>
    <property type="match status" value="1"/>
</dbReference>
<dbReference type="GO" id="GO:0032580">
    <property type="term" value="C:Golgi cisterna membrane"/>
    <property type="evidence" value="ECO:0007669"/>
    <property type="project" value="TreeGrafter"/>
</dbReference>
<reference evidence="13" key="1">
    <citation type="submission" date="2025-08" db="UniProtKB">
        <authorList>
            <consortium name="RefSeq"/>
        </authorList>
    </citation>
    <scope>IDENTIFICATION</scope>
</reference>
<feature type="transmembrane region" description="Helical" evidence="9">
    <location>
        <begin position="110"/>
        <end position="127"/>
    </location>
</feature>
<evidence type="ECO:0000256" key="8">
    <source>
        <dbReference type="ARBA" id="ARBA00044702"/>
    </source>
</evidence>
<feature type="transmembrane region" description="Helical" evidence="9">
    <location>
        <begin position="6"/>
        <end position="26"/>
    </location>
</feature>
<evidence type="ECO:0000256" key="5">
    <source>
        <dbReference type="ARBA" id="ARBA00023136"/>
    </source>
</evidence>
<feature type="transmembrane region" description="Helical" evidence="9">
    <location>
        <begin position="392"/>
        <end position="413"/>
    </location>
</feature>
<proteinExistence type="inferred from homology"/>
<feature type="transmembrane region" description="Helical" evidence="9">
    <location>
        <begin position="147"/>
        <end position="169"/>
    </location>
</feature>
<dbReference type="InterPro" id="IPR022535">
    <property type="entry name" value="Golgi_pH-regulator_cons_dom"/>
</dbReference>
<feature type="transmembrane region" description="Helical" evidence="9">
    <location>
        <begin position="350"/>
        <end position="372"/>
    </location>
</feature>
<evidence type="ECO:0000259" key="10">
    <source>
        <dbReference type="Pfam" id="PF12430"/>
    </source>
</evidence>
<dbReference type="PANTHER" id="PTHR15948">
    <property type="entry name" value="G-PROTEIN COUPLED RECEPTOR 89-RELATED"/>
    <property type="match status" value="1"/>
</dbReference>
<sequence length="425" mass="49471">MSFLIDSSIVITSQILFFGFGWLFFMRQLFKDYEVRQYAVQVIFSVTFAFSCTMFELIIFEILGVLNSSSRYFHWKMNLCVILLILIFMVPFYIGYFVVSNIRLLHKQRLPISCLLWLTFMYFFWKLGDPFPILSPKHGILSIEQLISRVGVIGVTLMALLSGFGAVNCPYTYMSYFLRNVTDTDILALERRLLQTMDVIISKKKRMAMARRTMFQRGEVHNKPSGFWGILKSVTTSAPGSEMPDLTLIQQEVDALEELSRQLFLETADLYATKERIEYSKTFKGKYFNFLGYFFSIYCVWKIFMVKFWSQHISFILVGIIIVTSIRGLLITLTKFFYAISSSKSSNVIVLLLAQIMGMYFVSSVLLIRMSMPLEYRTIITEVLGELQFNFYHRWFDVIFLVSALSSILFLYLAHKQAPEKHMAP</sequence>
<feature type="domain" description="Golgi pH regulator conserved" evidence="11">
    <location>
        <begin position="142"/>
        <end position="207"/>
    </location>
</feature>
<organism evidence="12 13">
    <name type="scientific">Heterocephalus glaber</name>
    <name type="common">Naked mole rat</name>
    <dbReference type="NCBI Taxonomy" id="10181"/>
    <lineage>
        <taxon>Eukaryota</taxon>
        <taxon>Metazoa</taxon>
        <taxon>Chordata</taxon>
        <taxon>Craniata</taxon>
        <taxon>Vertebrata</taxon>
        <taxon>Euteleostomi</taxon>
        <taxon>Mammalia</taxon>
        <taxon>Eutheria</taxon>
        <taxon>Euarchontoglires</taxon>
        <taxon>Glires</taxon>
        <taxon>Rodentia</taxon>
        <taxon>Hystricomorpha</taxon>
        <taxon>Bathyergidae</taxon>
        <taxon>Heterocephalus</taxon>
    </lineage>
</organism>
<evidence type="ECO:0000256" key="9">
    <source>
        <dbReference type="SAM" id="Phobius"/>
    </source>
</evidence>
<keyword evidence="4 9" id="KW-1133">Transmembrane helix</keyword>
<evidence type="ECO:0000256" key="1">
    <source>
        <dbReference type="ARBA" id="ARBA00004141"/>
    </source>
</evidence>
<keyword evidence="12" id="KW-1185">Reference proteome</keyword>
<dbReference type="InterPro" id="IPR025969">
    <property type="entry name" value="ABA_GPCR_dom"/>
</dbReference>
<evidence type="ECO:0000313" key="13">
    <source>
        <dbReference type="RefSeq" id="XP_012930955.1"/>
    </source>
</evidence>
<name>A0AAX6QXU9_HETGA</name>
<gene>
    <name evidence="13" type="primary">LOC101697635</name>
</gene>
<comment type="subcellular location">
    <subcellularLocation>
        <location evidence="1">Membrane</location>
        <topology evidence="1">Multi-pass membrane protein</topology>
    </subcellularLocation>
</comment>
<comment type="similarity">
    <text evidence="2">Belongs to the Golgi pH regulator (TC 1.A.38) family.</text>
</comment>
<evidence type="ECO:0000256" key="6">
    <source>
        <dbReference type="ARBA" id="ARBA00024145"/>
    </source>
</evidence>
<dbReference type="RefSeq" id="XP_012930955.1">
    <property type="nucleotide sequence ID" value="XM_013075501.2"/>
</dbReference>
<dbReference type="GO" id="GO:0051452">
    <property type="term" value="P:intracellular pH reduction"/>
    <property type="evidence" value="ECO:0007669"/>
    <property type="project" value="TreeGrafter"/>
</dbReference>
<evidence type="ECO:0000256" key="3">
    <source>
        <dbReference type="ARBA" id="ARBA00022692"/>
    </source>
</evidence>
<dbReference type="AlphaFoldDB" id="A0AAX6QXU9"/>
<evidence type="ECO:0000256" key="2">
    <source>
        <dbReference type="ARBA" id="ARBA00009478"/>
    </source>
</evidence>
<feature type="domain" description="Abscisic acid G-protein coupled receptor-like" evidence="10">
    <location>
        <begin position="308"/>
        <end position="416"/>
    </location>
</feature>
<dbReference type="GeneID" id="101697635"/>
<feature type="transmembrane region" description="Helical" evidence="9">
    <location>
        <begin position="315"/>
        <end position="338"/>
    </location>
</feature>
<feature type="transmembrane region" description="Helical" evidence="9">
    <location>
        <begin position="75"/>
        <end position="98"/>
    </location>
</feature>
<comment type="catalytic activity">
    <reaction evidence="6">
        <text>iodide(out) = iodide(in)</text>
        <dbReference type="Rhea" id="RHEA:66324"/>
        <dbReference type="ChEBI" id="CHEBI:16382"/>
    </reaction>
</comment>
<feature type="transmembrane region" description="Helical" evidence="9">
    <location>
        <begin position="38"/>
        <end position="63"/>
    </location>
</feature>
<evidence type="ECO:0000259" key="11">
    <source>
        <dbReference type="Pfam" id="PF12537"/>
    </source>
</evidence>
<dbReference type="GO" id="GO:0008308">
    <property type="term" value="F:voltage-gated monoatomic anion channel activity"/>
    <property type="evidence" value="ECO:0007669"/>
    <property type="project" value="TreeGrafter"/>
</dbReference>
<dbReference type="InterPro" id="IPR015672">
    <property type="entry name" value="GPHR/GTG"/>
</dbReference>
<dbReference type="Proteomes" id="UP000694906">
    <property type="component" value="Unplaced"/>
</dbReference>
<protein>
    <submittedName>
        <fullName evidence="13">Golgi pH regulator isoform X3</fullName>
    </submittedName>
</protein>
<evidence type="ECO:0000256" key="7">
    <source>
        <dbReference type="ARBA" id="ARBA00035085"/>
    </source>
</evidence>
<feature type="transmembrane region" description="Helical" evidence="9">
    <location>
        <begin position="290"/>
        <end position="309"/>
    </location>
</feature>
<comment type="catalytic activity">
    <reaction evidence="8">
        <text>fluoride(in) = fluoride(out)</text>
        <dbReference type="Rhea" id="RHEA:76159"/>
        <dbReference type="ChEBI" id="CHEBI:17051"/>
    </reaction>
</comment>
<comment type="catalytic activity">
    <reaction evidence="7">
        <text>bromide(in) = bromide(out)</text>
        <dbReference type="Rhea" id="RHEA:75383"/>
        <dbReference type="ChEBI" id="CHEBI:15858"/>
    </reaction>
</comment>
<dbReference type="Pfam" id="PF12430">
    <property type="entry name" value="ABA_GPCR"/>
    <property type="match status" value="1"/>
</dbReference>
<keyword evidence="5 9" id="KW-0472">Membrane</keyword>